<evidence type="ECO:0000313" key="3">
    <source>
        <dbReference type="Proteomes" id="UP000236735"/>
    </source>
</evidence>
<gene>
    <name evidence="2" type="ORF">SAMN05216354_0562</name>
</gene>
<dbReference type="EMBL" id="FNUV01000001">
    <property type="protein sequence ID" value="SEF46833.1"/>
    <property type="molecule type" value="Genomic_DNA"/>
</dbReference>
<evidence type="ECO:0000256" key="1">
    <source>
        <dbReference type="SAM" id="MobiDB-lite"/>
    </source>
</evidence>
<dbReference type="Proteomes" id="UP000236735">
    <property type="component" value="Unassembled WGS sequence"/>
</dbReference>
<feature type="region of interest" description="Disordered" evidence="1">
    <location>
        <begin position="1"/>
        <end position="34"/>
    </location>
</feature>
<accession>A0A1H5S8A8</accession>
<name>A0A1H5S8A8_XYLRU</name>
<protein>
    <submittedName>
        <fullName evidence="2">Uncharacterized protein</fullName>
    </submittedName>
</protein>
<reference evidence="2 3" key="1">
    <citation type="submission" date="2016-10" db="EMBL/GenBank/DDBJ databases">
        <authorList>
            <person name="de Groot N.N."/>
        </authorList>
    </citation>
    <scope>NUCLEOTIDE SEQUENCE [LARGE SCALE GENOMIC DNA]</scope>
    <source>
        <strain evidence="2 3">AR32</strain>
    </source>
</reference>
<dbReference type="AlphaFoldDB" id="A0A1H5S8A8"/>
<evidence type="ECO:0000313" key="2">
    <source>
        <dbReference type="EMBL" id="SEF46833.1"/>
    </source>
</evidence>
<organism evidence="2 3">
    <name type="scientific">Xylanibacter ruminicola</name>
    <name type="common">Prevotella ruminicola</name>
    <dbReference type="NCBI Taxonomy" id="839"/>
    <lineage>
        <taxon>Bacteria</taxon>
        <taxon>Pseudomonadati</taxon>
        <taxon>Bacteroidota</taxon>
        <taxon>Bacteroidia</taxon>
        <taxon>Bacteroidales</taxon>
        <taxon>Prevotellaceae</taxon>
        <taxon>Xylanibacter</taxon>
    </lineage>
</organism>
<sequence>MQGIFPKLKGEKPYKKQPALPALPTPDLGVGSAG</sequence>
<proteinExistence type="predicted"/>